<feature type="compositionally biased region" description="Acidic residues" evidence="1">
    <location>
        <begin position="400"/>
        <end position="411"/>
    </location>
</feature>
<protein>
    <submittedName>
        <fullName evidence="2">Uncharacterized protein</fullName>
    </submittedName>
</protein>
<name>A0ABD1ZE57_9MARC</name>
<organism evidence="2 3">
    <name type="scientific">Riccia fluitans</name>
    <dbReference type="NCBI Taxonomy" id="41844"/>
    <lineage>
        <taxon>Eukaryota</taxon>
        <taxon>Viridiplantae</taxon>
        <taxon>Streptophyta</taxon>
        <taxon>Embryophyta</taxon>
        <taxon>Marchantiophyta</taxon>
        <taxon>Marchantiopsida</taxon>
        <taxon>Marchantiidae</taxon>
        <taxon>Marchantiales</taxon>
        <taxon>Ricciaceae</taxon>
        <taxon>Riccia</taxon>
    </lineage>
</organism>
<evidence type="ECO:0000313" key="2">
    <source>
        <dbReference type="EMBL" id="KAL2644917.1"/>
    </source>
</evidence>
<evidence type="ECO:0000313" key="3">
    <source>
        <dbReference type="Proteomes" id="UP001605036"/>
    </source>
</evidence>
<comment type="caution">
    <text evidence="2">The sequence shown here is derived from an EMBL/GenBank/DDBJ whole genome shotgun (WGS) entry which is preliminary data.</text>
</comment>
<dbReference type="Proteomes" id="UP001605036">
    <property type="component" value="Unassembled WGS sequence"/>
</dbReference>
<feature type="region of interest" description="Disordered" evidence="1">
    <location>
        <begin position="1"/>
        <end position="32"/>
    </location>
</feature>
<feature type="compositionally biased region" description="Polar residues" evidence="1">
    <location>
        <begin position="7"/>
        <end position="18"/>
    </location>
</feature>
<feature type="compositionally biased region" description="Basic and acidic residues" evidence="1">
    <location>
        <begin position="156"/>
        <end position="165"/>
    </location>
</feature>
<sequence>MPPIGNQPGTSSNLFEDSTNPDRLVVSRRRRRRTALERRDELSLNGSLEVLPSGSSKQSRIGGGASIETHSSEILGPLRRTISGLELEVSSQPLREVVNILPSITQSSSRHVQEVVDISACVKRVTRSCTNLSPAGALHSPSGESRNRWASPRGSRLGEIDKENEVVGISREQTHSVGSLESNRAPAPSLQASNSPPSLLDDEQFVLAINETDLANIPTFSALLREVSGGTLAHSSHAHRGNVSVRGREKLATGSVTSPASGENCRGACQDNNVSVTPRSQPSSRLATGVLRTPEQLVPALGEGISPRNGLAGTEGKLLVYDRRTSKRDGGGRRQTKSCPQPQKRCKTSLSTGRRGRSEGGFSRRSKDSLARNKGSKMLLPEGYRREIAAYFAEVDAFELQEEEEADEDEKDEPKVQDEKSPPASGL</sequence>
<feature type="region of interest" description="Disordered" evidence="1">
    <location>
        <begin position="132"/>
        <end position="197"/>
    </location>
</feature>
<keyword evidence="3" id="KW-1185">Reference proteome</keyword>
<feature type="region of interest" description="Disordered" evidence="1">
    <location>
        <begin position="48"/>
        <end position="67"/>
    </location>
</feature>
<gene>
    <name evidence="2" type="ORF">R1flu_012504</name>
</gene>
<dbReference type="EMBL" id="JBHFFA010000002">
    <property type="protein sequence ID" value="KAL2644917.1"/>
    <property type="molecule type" value="Genomic_DNA"/>
</dbReference>
<feature type="region of interest" description="Disordered" evidence="1">
    <location>
        <begin position="321"/>
        <end position="374"/>
    </location>
</feature>
<feature type="region of interest" description="Disordered" evidence="1">
    <location>
        <begin position="400"/>
        <end position="427"/>
    </location>
</feature>
<feature type="compositionally biased region" description="Basic and acidic residues" evidence="1">
    <location>
        <begin position="321"/>
        <end position="332"/>
    </location>
</feature>
<evidence type="ECO:0000256" key="1">
    <source>
        <dbReference type="SAM" id="MobiDB-lite"/>
    </source>
</evidence>
<dbReference type="AlphaFoldDB" id="A0ABD1ZE57"/>
<feature type="compositionally biased region" description="Polar residues" evidence="1">
    <location>
        <begin position="270"/>
        <end position="286"/>
    </location>
</feature>
<accession>A0ABD1ZE57</accession>
<proteinExistence type="predicted"/>
<feature type="compositionally biased region" description="Basic and acidic residues" evidence="1">
    <location>
        <begin position="412"/>
        <end position="421"/>
    </location>
</feature>
<feature type="region of interest" description="Disordered" evidence="1">
    <location>
        <begin position="251"/>
        <end position="286"/>
    </location>
</feature>
<reference evidence="2 3" key="1">
    <citation type="submission" date="2024-09" db="EMBL/GenBank/DDBJ databases">
        <title>Chromosome-scale assembly of Riccia fluitans.</title>
        <authorList>
            <person name="Paukszto L."/>
            <person name="Sawicki J."/>
            <person name="Karawczyk K."/>
            <person name="Piernik-Szablinska J."/>
            <person name="Szczecinska M."/>
            <person name="Mazdziarz M."/>
        </authorList>
    </citation>
    <scope>NUCLEOTIDE SEQUENCE [LARGE SCALE GENOMIC DNA]</scope>
    <source>
        <strain evidence="2">Rf_01</strain>
        <tissue evidence="2">Aerial parts of the thallus</tissue>
    </source>
</reference>